<organism evidence="1 2">
    <name type="scientific">Candidatus Magnetobacterium bavaricum</name>
    <dbReference type="NCBI Taxonomy" id="29290"/>
    <lineage>
        <taxon>Bacteria</taxon>
        <taxon>Pseudomonadati</taxon>
        <taxon>Nitrospirota</taxon>
        <taxon>Thermodesulfovibrionia</taxon>
        <taxon>Thermodesulfovibrionales</taxon>
        <taxon>Candidatus Magnetobacteriaceae</taxon>
        <taxon>Candidatus Magnetobacterium</taxon>
    </lineage>
</organism>
<feature type="non-terminal residue" evidence="1">
    <location>
        <position position="58"/>
    </location>
</feature>
<evidence type="ECO:0000313" key="2">
    <source>
        <dbReference type="Proteomes" id="UP000033423"/>
    </source>
</evidence>
<comment type="caution">
    <text evidence="1">The sequence shown here is derived from an EMBL/GenBank/DDBJ whole genome shotgun (WGS) entry which is preliminary data.</text>
</comment>
<keyword evidence="2" id="KW-1185">Reference proteome</keyword>
<dbReference type="EMBL" id="LACI01002094">
    <property type="protein sequence ID" value="KJU82989.1"/>
    <property type="molecule type" value="Genomic_DNA"/>
</dbReference>
<reference evidence="1 2" key="1">
    <citation type="submission" date="2015-02" db="EMBL/GenBank/DDBJ databases">
        <title>Single-cell genomics of uncultivated deep-branching MTB reveals a conserved set of magnetosome genes.</title>
        <authorList>
            <person name="Kolinko S."/>
            <person name="Richter M."/>
            <person name="Glockner F.O."/>
            <person name="Brachmann A."/>
            <person name="Schuler D."/>
        </authorList>
    </citation>
    <scope>NUCLEOTIDE SEQUENCE [LARGE SCALE GENOMIC DNA]</scope>
    <source>
        <strain evidence="1">TM-1</strain>
    </source>
</reference>
<gene>
    <name evidence="1" type="ORF">MBAV_004817</name>
</gene>
<accession>A0A0F3GLZ2</accession>
<evidence type="ECO:0000313" key="1">
    <source>
        <dbReference type="EMBL" id="KJU82989.1"/>
    </source>
</evidence>
<dbReference type="Proteomes" id="UP000033423">
    <property type="component" value="Unassembled WGS sequence"/>
</dbReference>
<proteinExistence type="predicted"/>
<protein>
    <submittedName>
        <fullName evidence="1">Uncharacterized protein</fullName>
    </submittedName>
</protein>
<sequence>MYTEQINNVTTVISTTDTLANRFIGLATGTYCVANAKAIGVSMYDFDAGDSISVALPG</sequence>
<dbReference type="AlphaFoldDB" id="A0A0F3GLZ2"/>
<name>A0A0F3GLZ2_9BACT</name>